<organism evidence="2">
    <name type="scientific">Zea mays</name>
    <name type="common">Maize</name>
    <dbReference type="NCBI Taxonomy" id="4577"/>
    <lineage>
        <taxon>Eukaryota</taxon>
        <taxon>Viridiplantae</taxon>
        <taxon>Streptophyta</taxon>
        <taxon>Embryophyta</taxon>
        <taxon>Tracheophyta</taxon>
        <taxon>Spermatophyta</taxon>
        <taxon>Magnoliopsida</taxon>
        <taxon>Liliopsida</taxon>
        <taxon>Poales</taxon>
        <taxon>Poaceae</taxon>
        <taxon>PACMAD clade</taxon>
        <taxon>Panicoideae</taxon>
        <taxon>Andropogonodae</taxon>
        <taxon>Andropogoneae</taxon>
        <taxon>Tripsacinae</taxon>
        <taxon>Zea</taxon>
    </lineage>
</organism>
<reference evidence="2" key="1">
    <citation type="journal article" date="2018" name="Nat. Genet.">
        <title>Extensive intraspecific gene order and gene structural variations between Mo17 and other maize genomes.</title>
        <authorList>
            <person name="Sun S."/>
            <person name="Zhou Y."/>
            <person name="Chen J."/>
            <person name="Shi J."/>
            <person name="Zhao H."/>
            <person name="Zhao H."/>
            <person name="Song W."/>
            <person name="Zhang M."/>
            <person name="Cui Y."/>
            <person name="Dong X."/>
            <person name="Liu H."/>
            <person name="Ma X."/>
            <person name="Jiao Y."/>
            <person name="Wang B."/>
            <person name="Wei X."/>
            <person name="Stein J.C."/>
            <person name="Glaubitz J.C."/>
            <person name="Lu F."/>
            <person name="Yu G."/>
            <person name="Liang C."/>
            <person name="Fengler K."/>
            <person name="Li B."/>
            <person name="Rafalski A."/>
            <person name="Schnable P.S."/>
            <person name="Ware D.H."/>
            <person name="Buckler E.S."/>
            <person name="Lai J."/>
        </authorList>
    </citation>
    <scope>NUCLEOTIDE SEQUENCE [LARGE SCALE GENOMIC DNA]</scope>
    <source>
        <tissue evidence="2">Seedling</tissue>
    </source>
</reference>
<evidence type="ECO:0000313" key="2">
    <source>
        <dbReference type="EMBL" id="PWZ36715.1"/>
    </source>
</evidence>
<feature type="compositionally biased region" description="Basic residues" evidence="1">
    <location>
        <begin position="62"/>
        <end position="80"/>
    </location>
</feature>
<name>A0A3L6FPA2_MAIZE</name>
<dbReference type="AlphaFoldDB" id="A0A3L6FPA2"/>
<proteinExistence type="predicted"/>
<protein>
    <submittedName>
        <fullName evidence="2">Uncharacterized protein</fullName>
    </submittedName>
</protein>
<accession>A0A3L6FPA2</accession>
<sequence>MLGLAGDPALARLEMGRSVSYDDGLVLVRPAPASLPISRSRSDGGAVPSSATKPRWEGGRRAPPRPRPKGRRRRRPTRGV</sequence>
<gene>
    <name evidence="2" type="ORF">Zm00014a_027999</name>
</gene>
<feature type="region of interest" description="Disordered" evidence="1">
    <location>
        <begin position="32"/>
        <end position="80"/>
    </location>
</feature>
<dbReference type="Proteomes" id="UP000251960">
    <property type="component" value="Chromosome 2"/>
</dbReference>
<dbReference type="EMBL" id="NCVQ01000003">
    <property type="protein sequence ID" value="PWZ36715.1"/>
    <property type="molecule type" value="Genomic_DNA"/>
</dbReference>
<comment type="caution">
    <text evidence="2">The sequence shown here is derived from an EMBL/GenBank/DDBJ whole genome shotgun (WGS) entry which is preliminary data.</text>
</comment>
<evidence type="ECO:0000256" key="1">
    <source>
        <dbReference type="SAM" id="MobiDB-lite"/>
    </source>
</evidence>